<evidence type="ECO:0000313" key="3">
    <source>
        <dbReference type="Proteomes" id="UP001163828"/>
    </source>
</evidence>
<feature type="compositionally biased region" description="Low complexity" evidence="1">
    <location>
        <begin position="77"/>
        <end position="94"/>
    </location>
</feature>
<dbReference type="Proteomes" id="UP001163828">
    <property type="component" value="Unassembled WGS sequence"/>
</dbReference>
<name>A0ABQ8QKI9_9AGAR</name>
<sequence length="844" mass="94093">MSSSAQGLRPRALNLEEELLLTEFQIGNISFDASDLFDQVDDAVAIHNNLPPEFADTGRTESDSAPGTPNQENIQTPLSPLSPSQSPPIQQLQPPAGPSSTMSAIIPLPSRNERSAPKFDPDNEAHLPTFFEEYEKVAEKAGINTDNIKLKKEVLRYVDVPTMRFWKTLDAFTDDQKDWDSFVKEVLENYPDAQQAPEANEAELTKIVDKYKKSGIDGTRDLAKYHREFVAVATALKNQGTMSAVQVAKAYVRVLPDGLKNRLETRLQVQLPTKQKGIAYTLPQIRSAIEFLISDASTPFATEDFRVGDHSVVPEQKKSYITSKTNPKPKEEPEDTVVSHLTKQLLALTQVVNKMVDGQSFKPFDPSISSTDSQARKPKLCYWDGCPARTMNDCPDLAEWVRNGTVERNARGHVVLKGGGRLPDEERFNRGPIKQRFEKYFEEYPAARALILDIPSNQDVGPNRQLGEPDFAVSTHTTYTLNGYQGPSMLTSAASYLVQDESDNTAINRIKEMIYKMETRRSANDQSKNVKGRMDTKADSSNNDTSQYPQPAQTVPKQPEFPVKPPKPIIGTLPKNYVPPQERTLGAPPKDDNRNYRYKSPVKSEEATNRLIEASLCGKVVVDQQDLMAAAPEYRRRVKELCTGRRIGLEGGLLEEVNTTYLLQLLKHATVPRYLTADIFFNDFADAKEGDGFYVAKDSASLRGLNATIGERVVHCVTDSGCSIVAMSDATCNALGIAFDPTKRIGLQSTNGRTDWSLGLAKDVPFRFGEVLAFLQAHIVDSPAYDVLIGRPFEVLMQANVQNFASGEQHITLTDPNTYKSITFPTIPREPPRFRKEEGRERRN</sequence>
<dbReference type="EMBL" id="MU790548">
    <property type="protein sequence ID" value="KAJ3998971.1"/>
    <property type="molecule type" value="Genomic_DNA"/>
</dbReference>
<feature type="compositionally biased region" description="Basic and acidic residues" evidence="1">
    <location>
        <begin position="830"/>
        <end position="844"/>
    </location>
</feature>
<evidence type="ECO:0008006" key="4">
    <source>
        <dbReference type="Google" id="ProtNLM"/>
    </source>
</evidence>
<gene>
    <name evidence="2" type="ORF">F5050DRAFT_1805483</name>
</gene>
<keyword evidence="3" id="KW-1185">Reference proteome</keyword>
<feature type="region of interest" description="Disordered" evidence="1">
    <location>
        <begin position="824"/>
        <end position="844"/>
    </location>
</feature>
<feature type="compositionally biased region" description="Polar residues" evidence="1">
    <location>
        <begin position="63"/>
        <end position="76"/>
    </location>
</feature>
<dbReference type="CDD" id="cd00303">
    <property type="entry name" value="retropepsin_like"/>
    <property type="match status" value="1"/>
</dbReference>
<organism evidence="2 3">
    <name type="scientific">Lentinula boryana</name>
    <dbReference type="NCBI Taxonomy" id="40481"/>
    <lineage>
        <taxon>Eukaryota</taxon>
        <taxon>Fungi</taxon>
        <taxon>Dikarya</taxon>
        <taxon>Basidiomycota</taxon>
        <taxon>Agaricomycotina</taxon>
        <taxon>Agaricomycetes</taxon>
        <taxon>Agaricomycetidae</taxon>
        <taxon>Agaricales</taxon>
        <taxon>Marasmiineae</taxon>
        <taxon>Omphalotaceae</taxon>
        <taxon>Lentinula</taxon>
    </lineage>
</organism>
<comment type="caution">
    <text evidence="2">The sequence shown here is derived from an EMBL/GenBank/DDBJ whole genome shotgun (WGS) entry which is preliminary data.</text>
</comment>
<feature type="region of interest" description="Disordered" evidence="1">
    <location>
        <begin position="518"/>
        <end position="596"/>
    </location>
</feature>
<proteinExistence type="predicted"/>
<reference evidence="2" key="1">
    <citation type="submission" date="2022-08" db="EMBL/GenBank/DDBJ databases">
        <authorList>
            <consortium name="DOE Joint Genome Institute"/>
            <person name="Min B."/>
            <person name="Riley R."/>
            <person name="Sierra-Patev S."/>
            <person name="Naranjo-Ortiz M."/>
            <person name="Looney B."/>
            <person name="Konkel Z."/>
            <person name="Slot J.C."/>
            <person name="Sakamoto Y."/>
            <person name="Steenwyk J.L."/>
            <person name="Rokas A."/>
            <person name="Carro J."/>
            <person name="Camarero S."/>
            <person name="Ferreira P."/>
            <person name="Molpeceres G."/>
            <person name="Ruiz-Duenas F.J."/>
            <person name="Serrano A."/>
            <person name="Henrissat B."/>
            <person name="Drula E."/>
            <person name="Hughes K.W."/>
            <person name="Mata J.L."/>
            <person name="Ishikawa N.K."/>
            <person name="Vargas-Isla R."/>
            <person name="Ushijima S."/>
            <person name="Smith C.A."/>
            <person name="Ahrendt S."/>
            <person name="Andreopoulos W."/>
            <person name="He G."/>
            <person name="Labutti K."/>
            <person name="Lipzen A."/>
            <person name="Ng V."/>
            <person name="Sandor L."/>
            <person name="Barry K."/>
            <person name="Martinez A.T."/>
            <person name="Xiao Y."/>
            <person name="Gibbons J.G."/>
            <person name="Terashima K."/>
            <person name="Hibbett D.S."/>
            <person name="Grigoriev I.V."/>
        </authorList>
    </citation>
    <scope>NUCLEOTIDE SEQUENCE</scope>
    <source>
        <strain evidence="2">TFB10827</strain>
    </source>
</reference>
<evidence type="ECO:0000256" key="1">
    <source>
        <dbReference type="SAM" id="MobiDB-lite"/>
    </source>
</evidence>
<feature type="compositionally biased region" description="Polar residues" evidence="1">
    <location>
        <begin position="539"/>
        <end position="556"/>
    </location>
</feature>
<accession>A0ABQ8QKI9</accession>
<dbReference type="Gene3D" id="2.40.70.10">
    <property type="entry name" value="Acid Proteases"/>
    <property type="match status" value="1"/>
</dbReference>
<evidence type="ECO:0000313" key="2">
    <source>
        <dbReference type="EMBL" id="KAJ3998971.1"/>
    </source>
</evidence>
<dbReference type="InterPro" id="IPR021109">
    <property type="entry name" value="Peptidase_aspartic_dom_sf"/>
</dbReference>
<protein>
    <recommendedName>
        <fullName evidence="4">Retrotransposon gag domain-containing protein</fullName>
    </recommendedName>
</protein>
<feature type="region of interest" description="Disordered" evidence="1">
    <location>
        <begin position="50"/>
        <end position="105"/>
    </location>
</feature>
<dbReference type="SUPFAM" id="SSF50630">
    <property type="entry name" value="Acid proteases"/>
    <property type="match status" value="1"/>
</dbReference>